<dbReference type="PANTHER" id="PTHR43267">
    <property type="entry name" value="TRNA THREONYLCARBAMOYLADENOSINE DEHYDRATASE"/>
    <property type="match status" value="1"/>
</dbReference>
<organism evidence="3 4">
    <name type="scientific">Pedobacter hartonius</name>
    <dbReference type="NCBI Taxonomy" id="425514"/>
    <lineage>
        <taxon>Bacteria</taxon>
        <taxon>Pseudomonadati</taxon>
        <taxon>Bacteroidota</taxon>
        <taxon>Sphingobacteriia</taxon>
        <taxon>Sphingobacteriales</taxon>
        <taxon>Sphingobacteriaceae</taxon>
        <taxon>Pedobacter</taxon>
    </lineage>
</organism>
<feature type="domain" description="THIF-type NAD/FAD binding fold" evidence="2">
    <location>
        <begin position="119"/>
        <end position="250"/>
    </location>
</feature>
<dbReference type="Pfam" id="PF00881">
    <property type="entry name" value="Nitroreductase"/>
    <property type="match status" value="1"/>
</dbReference>
<dbReference type="PANTHER" id="PTHR43267:SF3">
    <property type="entry name" value="THIF PROTEIN"/>
    <property type="match status" value="1"/>
</dbReference>
<dbReference type="InterPro" id="IPR045886">
    <property type="entry name" value="ThiF/MoeB/HesA"/>
</dbReference>
<dbReference type="EMBL" id="FNRA01000001">
    <property type="protein sequence ID" value="SDZ87833.1"/>
    <property type="molecule type" value="Genomic_DNA"/>
</dbReference>
<evidence type="ECO:0000259" key="2">
    <source>
        <dbReference type="Pfam" id="PF00899"/>
    </source>
</evidence>
<dbReference type="Proteomes" id="UP000198850">
    <property type="component" value="Unassembled WGS sequence"/>
</dbReference>
<dbReference type="InterPro" id="IPR000594">
    <property type="entry name" value="ThiF_NAD_FAD-bd"/>
</dbReference>
<dbReference type="InterPro" id="IPR000415">
    <property type="entry name" value="Nitroreductase-like"/>
</dbReference>
<dbReference type="SUPFAM" id="SSF69572">
    <property type="entry name" value="Activating enzymes of the ubiquitin-like proteins"/>
    <property type="match status" value="1"/>
</dbReference>
<reference evidence="3 4" key="1">
    <citation type="submission" date="2016-10" db="EMBL/GenBank/DDBJ databases">
        <authorList>
            <person name="de Groot N.N."/>
        </authorList>
    </citation>
    <scope>NUCLEOTIDE SEQUENCE [LARGE SCALE GENOMIC DNA]</scope>
    <source>
        <strain evidence="3 4">DSM 19033</strain>
    </source>
</reference>
<dbReference type="GO" id="GO:0016491">
    <property type="term" value="F:oxidoreductase activity"/>
    <property type="evidence" value="ECO:0007669"/>
    <property type="project" value="InterPro"/>
</dbReference>
<evidence type="ECO:0000313" key="3">
    <source>
        <dbReference type="EMBL" id="SDZ87833.1"/>
    </source>
</evidence>
<dbReference type="GO" id="GO:0061503">
    <property type="term" value="F:tRNA threonylcarbamoyladenosine dehydratase"/>
    <property type="evidence" value="ECO:0007669"/>
    <property type="project" value="TreeGrafter"/>
</dbReference>
<evidence type="ECO:0000313" key="4">
    <source>
        <dbReference type="Proteomes" id="UP000198850"/>
    </source>
</evidence>
<dbReference type="OrthoDB" id="5149792at2"/>
<dbReference type="GO" id="GO:0008641">
    <property type="term" value="F:ubiquitin-like modifier activating enzyme activity"/>
    <property type="evidence" value="ECO:0007669"/>
    <property type="project" value="InterPro"/>
</dbReference>
<dbReference type="NCBIfam" id="NF005901">
    <property type="entry name" value="PRK07877.1"/>
    <property type="match status" value="1"/>
</dbReference>
<dbReference type="SUPFAM" id="SSF55469">
    <property type="entry name" value="FMN-dependent nitroreductase-like"/>
    <property type="match status" value="1"/>
</dbReference>
<dbReference type="Pfam" id="PF00899">
    <property type="entry name" value="ThiF"/>
    <property type="match status" value="1"/>
</dbReference>
<feature type="domain" description="Nitroreductase" evidence="1">
    <location>
        <begin position="409"/>
        <end position="435"/>
    </location>
</feature>
<evidence type="ECO:0000259" key="1">
    <source>
        <dbReference type="Pfam" id="PF00881"/>
    </source>
</evidence>
<name>A0A1H3WL23_9SPHI</name>
<dbReference type="CDD" id="cd01483">
    <property type="entry name" value="E1_enzyme_family"/>
    <property type="match status" value="1"/>
</dbReference>
<dbReference type="GO" id="GO:0061504">
    <property type="term" value="P:cyclic threonylcarbamoyladenosine biosynthetic process"/>
    <property type="evidence" value="ECO:0007669"/>
    <property type="project" value="TreeGrafter"/>
</dbReference>
<dbReference type="CDD" id="cd02062">
    <property type="entry name" value="Nitro_FMN_reductase"/>
    <property type="match status" value="1"/>
</dbReference>
<protein>
    <submittedName>
        <fullName evidence="3">Nitroreductase family protein</fullName>
    </submittedName>
</protein>
<dbReference type="RefSeq" id="WP_090554454.1">
    <property type="nucleotide sequence ID" value="NZ_FNRA01000001.1"/>
</dbReference>
<dbReference type="STRING" id="425514.SAMN05443550_101301"/>
<dbReference type="InterPro" id="IPR029479">
    <property type="entry name" value="Nitroreductase"/>
</dbReference>
<dbReference type="InterPro" id="IPR035985">
    <property type="entry name" value="Ubiquitin-activating_enz"/>
</dbReference>
<sequence>MLKEKLLSFSEENKLTYNPSFFRIYNSAEKAALENLLSEGKVSFVHDEIYSQLQELIKSQNPSVRIKNDEYRERIANHLNRQEIEEYGVWVYYPWSRRLVHLLDEEEFVPVRTNRNQFKITKQEQELLKGKKIGIVGLSVGQSIALTIAMERICGELRLADFDVAELSNLNRLRTGLHNMGTNKTIIAAREIMEIDPFIKIKLFHEGLHKQNMDEFFSHDGKLDLFIEVCDGIDIKIESRFKARELNIPVVMDTNDRGMLDVERFDLEPDRPILHGLADGLDPSNIKDLSNEDKIPYILKMVGAETISTRLKASMMEVEQSINTWPQLASSVVLGGALTTDVCRRILLDQFHESGRYYVDMDELVKDKDGGETSQFPESYISPPELSAEEMLQALKDFDTASEPVILANDKITEIVKAAMMAPSGGNAQPWKFVYTDKGLFIFHDVHFSWSLLDFNHLGSYVAIGAAVENIMIKAAAMGLNVSNNFLPVTNNSKIVAHLRFSHTESPDLKKHLERGLEIRVTNRSLSVRETLPRDFYNKIQSAVRSYKGAELLIIEEDSTMKKLGELLAKAEMLRIIHPRGHYDTFTNELRWTPEEINGKRDGLDVYTLGASNSELAALKIAGDTKAITFLRQIKGGNAFTRSVNKSVASSSALGIVMMPEYSELDFLQGGSVVERIWIEANLAGVSFQPISQLVFMLARLNHGEEETDELYNEEVRKLGEELHALIPKLLHAQPVFIFRLSKAGEPALRSLRRSVESSFIYHV</sequence>
<proteinExistence type="predicted"/>
<dbReference type="AlphaFoldDB" id="A0A1H3WL23"/>
<keyword evidence="4" id="KW-1185">Reference proteome</keyword>
<dbReference type="Gene3D" id="3.40.109.10">
    <property type="entry name" value="NADH Oxidase"/>
    <property type="match status" value="2"/>
</dbReference>
<dbReference type="Gene3D" id="3.40.50.720">
    <property type="entry name" value="NAD(P)-binding Rossmann-like Domain"/>
    <property type="match status" value="1"/>
</dbReference>
<gene>
    <name evidence="3" type="ORF">SAMN05443550_101301</name>
</gene>
<accession>A0A1H3WL23</accession>